<reference evidence="4 5" key="1">
    <citation type="journal article" date="2019" name="Nat. Ecol. Evol.">
        <title>Megaphylogeny resolves global patterns of mushroom evolution.</title>
        <authorList>
            <person name="Varga T."/>
            <person name="Krizsan K."/>
            <person name="Foldi C."/>
            <person name="Dima B."/>
            <person name="Sanchez-Garcia M."/>
            <person name="Sanchez-Ramirez S."/>
            <person name="Szollosi G.J."/>
            <person name="Szarkandi J.G."/>
            <person name="Papp V."/>
            <person name="Albert L."/>
            <person name="Andreopoulos W."/>
            <person name="Angelini C."/>
            <person name="Antonin V."/>
            <person name="Barry K.W."/>
            <person name="Bougher N.L."/>
            <person name="Buchanan P."/>
            <person name="Buyck B."/>
            <person name="Bense V."/>
            <person name="Catcheside P."/>
            <person name="Chovatia M."/>
            <person name="Cooper J."/>
            <person name="Damon W."/>
            <person name="Desjardin D."/>
            <person name="Finy P."/>
            <person name="Geml J."/>
            <person name="Haridas S."/>
            <person name="Hughes K."/>
            <person name="Justo A."/>
            <person name="Karasinski D."/>
            <person name="Kautmanova I."/>
            <person name="Kiss B."/>
            <person name="Kocsube S."/>
            <person name="Kotiranta H."/>
            <person name="LaButti K.M."/>
            <person name="Lechner B.E."/>
            <person name="Liimatainen K."/>
            <person name="Lipzen A."/>
            <person name="Lukacs Z."/>
            <person name="Mihaltcheva S."/>
            <person name="Morgado L.N."/>
            <person name="Niskanen T."/>
            <person name="Noordeloos M.E."/>
            <person name="Ohm R.A."/>
            <person name="Ortiz-Santana B."/>
            <person name="Ovrebo C."/>
            <person name="Racz N."/>
            <person name="Riley R."/>
            <person name="Savchenko A."/>
            <person name="Shiryaev A."/>
            <person name="Soop K."/>
            <person name="Spirin V."/>
            <person name="Szebenyi C."/>
            <person name="Tomsovsky M."/>
            <person name="Tulloss R.E."/>
            <person name="Uehling J."/>
            <person name="Grigoriev I.V."/>
            <person name="Vagvolgyi C."/>
            <person name="Papp T."/>
            <person name="Martin F.M."/>
            <person name="Miettinen O."/>
            <person name="Hibbett D.S."/>
            <person name="Nagy L.G."/>
        </authorList>
    </citation>
    <scope>NUCLEOTIDE SEQUENCE [LARGE SCALE GENOMIC DNA]</scope>
    <source>
        <strain evidence="4 5">FP101781</strain>
    </source>
</reference>
<accession>A0A4Y7SQW0</accession>
<dbReference type="Pfam" id="PF24883">
    <property type="entry name" value="NPHP3_N"/>
    <property type="match status" value="1"/>
</dbReference>
<dbReference type="AlphaFoldDB" id="A0A4Y7SQW0"/>
<sequence>MITYNPDYFRQARNFRIGTLNQFANGNTDWKAEFDRLVENVAADAIHGAQARSSAPECYPATRVAVREDITKWIRQEDSPTPEKILWVSGPAGAGKTAIAGSLAEAWKGEKLLAASFFFSSFFGSSHCRSTERFIATLVYQLIRHPSLSDLKPVVLSAIRNNPLVFQQNLKEQLDTLILDPLRKVDRRSSEKWPKAILIDGVDECEAGEAGSPLPNQRVTAHKEILSALTHAATHESFPFLIIVVSRPDPTIDRFFEQNSDITKAVFPRQPVQSRFRYRPLRRRQTRRGRDSFQASKRPSRCGQDARPKCFRTIYLRRYSHAIHRVWSAQRYAADKARPSSPARSSTS</sequence>
<evidence type="ECO:0000313" key="4">
    <source>
        <dbReference type="EMBL" id="TEB24038.1"/>
    </source>
</evidence>
<evidence type="ECO:0000256" key="1">
    <source>
        <dbReference type="ARBA" id="ARBA00022737"/>
    </source>
</evidence>
<dbReference type="SUPFAM" id="SSF52540">
    <property type="entry name" value="P-loop containing nucleoside triphosphate hydrolases"/>
    <property type="match status" value="1"/>
</dbReference>
<feature type="region of interest" description="Disordered" evidence="2">
    <location>
        <begin position="278"/>
        <end position="305"/>
    </location>
</feature>
<protein>
    <recommendedName>
        <fullName evidence="3">NACHT domain-containing protein</fullName>
    </recommendedName>
</protein>
<dbReference type="EMBL" id="QPFP01000071">
    <property type="protein sequence ID" value="TEB24038.1"/>
    <property type="molecule type" value="Genomic_DNA"/>
</dbReference>
<dbReference type="PROSITE" id="PS50837">
    <property type="entry name" value="NACHT"/>
    <property type="match status" value="1"/>
</dbReference>
<gene>
    <name evidence="4" type="ORF">FA13DRAFT_1693972</name>
</gene>
<feature type="domain" description="NACHT" evidence="3">
    <location>
        <begin position="84"/>
        <end position="249"/>
    </location>
</feature>
<dbReference type="PANTHER" id="PTHR10039:SF14">
    <property type="entry name" value="NACHT DOMAIN-CONTAINING PROTEIN"/>
    <property type="match status" value="1"/>
</dbReference>
<name>A0A4Y7SQW0_COPMI</name>
<dbReference type="OrthoDB" id="5967843at2759"/>
<keyword evidence="5" id="KW-1185">Reference proteome</keyword>
<dbReference type="Proteomes" id="UP000298030">
    <property type="component" value="Unassembled WGS sequence"/>
</dbReference>
<dbReference type="STRING" id="71717.A0A4Y7SQW0"/>
<dbReference type="Gene3D" id="3.40.50.300">
    <property type="entry name" value="P-loop containing nucleotide triphosphate hydrolases"/>
    <property type="match status" value="1"/>
</dbReference>
<proteinExistence type="predicted"/>
<organism evidence="4 5">
    <name type="scientific">Coprinellus micaceus</name>
    <name type="common">Glistening ink-cap mushroom</name>
    <name type="synonym">Coprinus micaceus</name>
    <dbReference type="NCBI Taxonomy" id="71717"/>
    <lineage>
        <taxon>Eukaryota</taxon>
        <taxon>Fungi</taxon>
        <taxon>Dikarya</taxon>
        <taxon>Basidiomycota</taxon>
        <taxon>Agaricomycotina</taxon>
        <taxon>Agaricomycetes</taxon>
        <taxon>Agaricomycetidae</taxon>
        <taxon>Agaricales</taxon>
        <taxon>Agaricineae</taxon>
        <taxon>Psathyrellaceae</taxon>
        <taxon>Coprinellus</taxon>
    </lineage>
</organism>
<dbReference type="InterPro" id="IPR007111">
    <property type="entry name" value="NACHT_NTPase"/>
</dbReference>
<comment type="caution">
    <text evidence="4">The sequence shown here is derived from an EMBL/GenBank/DDBJ whole genome shotgun (WGS) entry which is preliminary data.</text>
</comment>
<dbReference type="InterPro" id="IPR056884">
    <property type="entry name" value="NPHP3-like_N"/>
</dbReference>
<evidence type="ECO:0000256" key="2">
    <source>
        <dbReference type="SAM" id="MobiDB-lite"/>
    </source>
</evidence>
<evidence type="ECO:0000259" key="3">
    <source>
        <dbReference type="PROSITE" id="PS50837"/>
    </source>
</evidence>
<dbReference type="PANTHER" id="PTHR10039">
    <property type="entry name" value="AMELOGENIN"/>
    <property type="match status" value="1"/>
</dbReference>
<feature type="compositionally biased region" description="Basic residues" evidence="2">
    <location>
        <begin position="278"/>
        <end position="287"/>
    </location>
</feature>
<keyword evidence="1" id="KW-0677">Repeat</keyword>
<evidence type="ECO:0000313" key="5">
    <source>
        <dbReference type="Proteomes" id="UP000298030"/>
    </source>
</evidence>
<dbReference type="InterPro" id="IPR027417">
    <property type="entry name" value="P-loop_NTPase"/>
</dbReference>